<name>A0A1E3NX41_WICAA</name>
<dbReference type="RefSeq" id="XP_019036925.1">
    <property type="nucleotide sequence ID" value="XM_019185952.1"/>
</dbReference>
<dbReference type="EMBL" id="KV454213">
    <property type="protein sequence ID" value="ODQ57718.1"/>
    <property type="molecule type" value="Genomic_DNA"/>
</dbReference>
<evidence type="ECO:0000256" key="4">
    <source>
        <dbReference type="ARBA" id="ARBA00022989"/>
    </source>
</evidence>
<evidence type="ECO:0000256" key="6">
    <source>
        <dbReference type="ARBA" id="ARBA00037968"/>
    </source>
</evidence>
<feature type="transmembrane region" description="Helical" evidence="8">
    <location>
        <begin position="433"/>
        <end position="454"/>
    </location>
</feature>
<comment type="subcellular location">
    <subcellularLocation>
        <location evidence="1">Membrane</location>
        <topology evidence="1">Multi-pass membrane protein</topology>
    </subcellularLocation>
</comment>
<dbReference type="Proteomes" id="UP000094112">
    <property type="component" value="Unassembled WGS sequence"/>
</dbReference>
<organism evidence="10 11">
    <name type="scientific">Wickerhamomyces anomalus (strain ATCC 58044 / CBS 1984 / NCYC 433 / NRRL Y-366-8)</name>
    <name type="common">Yeast</name>
    <name type="synonym">Hansenula anomala</name>
    <dbReference type="NCBI Taxonomy" id="683960"/>
    <lineage>
        <taxon>Eukaryota</taxon>
        <taxon>Fungi</taxon>
        <taxon>Dikarya</taxon>
        <taxon>Ascomycota</taxon>
        <taxon>Saccharomycotina</taxon>
        <taxon>Saccharomycetes</taxon>
        <taxon>Phaffomycetales</taxon>
        <taxon>Wickerhamomycetaceae</taxon>
        <taxon>Wickerhamomyces</taxon>
    </lineage>
</organism>
<dbReference type="SUPFAM" id="SSF103473">
    <property type="entry name" value="MFS general substrate transporter"/>
    <property type="match status" value="1"/>
</dbReference>
<evidence type="ECO:0000256" key="5">
    <source>
        <dbReference type="ARBA" id="ARBA00023136"/>
    </source>
</evidence>
<dbReference type="AlphaFoldDB" id="A0A1E3NX41"/>
<evidence type="ECO:0000313" key="11">
    <source>
        <dbReference type="Proteomes" id="UP000094112"/>
    </source>
</evidence>
<keyword evidence="3 8" id="KW-0812">Transmembrane</keyword>
<feature type="transmembrane region" description="Helical" evidence="8">
    <location>
        <begin position="131"/>
        <end position="151"/>
    </location>
</feature>
<feature type="region of interest" description="Disordered" evidence="7">
    <location>
        <begin position="499"/>
        <end position="518"/>
    </location>
</feature>
<dbReference type="GeneID" id="30203198"/>
<feature type="transmembrane region" description="Helical" evidence="8">
    <location>
        <begin position="307"/>
        <end position="328"/>
    </location>
</feature>
<dbReference type="InterPro" id="IPR036259">
    <property type="entry name" value="MFS_trans_sf"/>
</dbReference>
<gene>
    <name evidence="10" type="ORF">WICANDRAFT_85818</name>
</gene>
<feature type="transmembrane region" description="Helical" evidence="8">
    <location>
        <begin position="466"/>
        <end position="487"/>
    </location>
</feature>
<dbReference type="GO" id="GO:0022857">
    <property type="term" value="F:transmembrane transporter activity"/>
    <property type="evidence" value="ECO:0007669"/>
    <property type="project" value="InterPro"/>
</dbReference>
<dbReference type="InterPro" id="IPR020846">
    <property type="entry name" value="MFS_dom"/>
</dbReference>
<proteinExistence type="inferred from homology"/>
<protein>
    <recommendedName>
        <fullName evidence="9">Major facilitator superfamily (MFS) profile domain-containing protein</fullName>
    </recommendedName>
</protein>
<dbReference type="OrthoDB" id="1935484at2759"/>
<feature type="transmembrane region" description="Helical" evidence="8">
    <location>
        <begin position="403"/>
        <end position="421"/>
    </location>
</feature>
<reference evidence="10 11" key="1">
    <citation type="journal article" date="2016" name="Proc. Natl. Acad. Sci. U.S.A.">
        <title>Comparative genomics of biotechnologically important yeasts.</title>
        <authorList>
            <person name="Riley R."/>
            <person name="Haridas S."/>
            <person name="Wolfe K.H."/>
            <person name="Lopes M.R."/>
            <person name="Hittinger C.T."/>
            <person name="Goeker M."/>
            <person name="Salamov A.A."/>
            <person name="Wisecaver J.H."/>
            <person name="Long T.M."/>
            <person name="Calvey C.H."/>
            <person name="Aerts A.L."/>
            <person name="Barry K.W."/>
            <person name="Choi C."/>
            <person name="Clum A."/>
            <person name="Coughlan A.Y."/>
            <person name="Deshpande S."/>
            <person name="Douglass A.P."/>
            <person name="Hanson S.J."/>
            <person name="Klenk H.-P."/>
            <person name="LaButti K.M."/>
            <person name="Lapidus A."/>
            <person name="Lindquist E.A."/>
            <person name="Lipzen A.M."/>
            <person name="Meier-Kolthoff J.P."/>
            <person name="Ohm R.A."/>
            <person name="Otillar R.P."/>
            <person name="Pangilinan J.L."/>
            <person name="Peng Y."/>
            <person name="Rokas A."/>
            <person name="Rosa C.A."/>
            <person name="Scheuner C."/>
            <person name="Sibirny A.A."/>
            <person name="Slot J.C."/>
            <person name="Stielow J.B."/>
            <person name="Sun H."/>
            <person name="Kurtzman C.P."/>
            <person name="Blackwell M."/>
            <person name="Grigoriev I.V."/>
            <person name="Jeffries T.W."/>
        </authorList>
    </citation>
    <scope>NUCLEOTIDE SEQUENCE [LARGE SCALE GENOMIC DNA]</scope>
    <source>
        <strain evidence="11">ATCC 58044 / CBS 1984 / NCYC 433 / NRRL Y-366-8</strain>
    </source>
</reference>
<feature type="transmembrane region" description="Helical" evidence="8">
    <location>
        <begin position="226"/>
        <end position="248"/>
    </location>
</feature>
<feature type="transmembrane region" description="Helical" evidence="8">
    <location>
        <begin position="371"/>
        <end position="391"/>
    </location>
</feature>
<dbReference type="GO" id="GO:0016020">
    <property type="term" value="C:membrane"/>
    <property type="evidence" value="ECO:0007669"/>
    <property type="project" value="UniProtKB-SubCell"/>
</dbReference>
<feature type="transmembrane region" description="Helical" evidence="8">
    <location>
        <begin position="99"/>
        <end position="119"/>
    </location>
</feature>
<sequence>MTAVLESVADNKAQWESTVETTSSHFDETGEQKYKIILPNGEELKVIKDWTDKEEARVRLKLDFLILPILAGCFFTLQLDRSNLGNALTSTLRKDLGLTSYQINVGNQLLYIGIVLCEIPSNYVLQKIGPTVWLSFQVLAWGLIALSQAFMKNYSQYLALRILLGIGESGFIPGSLYTLSKFYKRNELARRHIYFFLGNILASCLGGFIAGGIIKDLTGKNGWPGWKWLFFVEGLATIGAGLILGAFLPMSPEKTSSLLFPKFDLFSDRERLILRSRILLDDPVKALDIQKKITLRDIGNAVSKWRIWLHFLISATAIGPIIPIGTYLPTIIKNMGYTQFQANAMSTISSWICAVFLVSSAFTQDKYKPRAAALLVFSGLQSVFGIVLRAITTRHSNKLRFSMITVFSCFTSVCHLLNTSWVSVNATSPTERAVFLAIVIMAANCGGVYGAQIFQDNDAPYYPRGFLAILLLSIVLLLLVLLAFFQYKLANKKLESKYGPVQKAESRDQEKPPERQHT</sequence>
<dbReference type="PROSITE" id="PS50850">
    <property type="entry name" value="MFS"/>
    <property type="match status" value="1"/>
</dbReference>
<evidence type="ECO:0000256" key="7">
    <source>
        <dbReference type="SAM" id="MobiDB-lite"/>
    </source>
</evidence>
<feature type="transmembrane region" description="Helical" evidence="8">
    <location>
        <begin position="62"/>
        <end position="79"/>
    </location>
</feature>
<feature type="transmembrane region" description="Helical" evidence="8">
    <location>
        <begin position="192"/>
        <end position="214"/>
    </location>
</feature>
<feature type="transmembrane region" description="Helical" evidence="8">
    <location>
        <begin position="157"/>
        <end position="180"/>
    </location>
</feature>
<feature type="compositionally biased region" description="Basic and acidic residues" evidence="7">
    <location>
        <begin position="504"/>
        <end position="518"/>
    </location>
</feature>
<feature type="domain" description="Major facilitator superfamily (MFS) profile" evidence="9">
    <location>
        <begin position="66"/>
        <end position="488"/>
    </location>
</feature>
<feature type="transmembrane region" description="Helical" evidence="8">
    <location>
        <begin position="340"/>
        <end position="359"/>
    </location>
</feature>
<accession>A0A1E3NX41</accession>
<evidence type="ECO:0000256" key="8">
    <source>
        <dbReference type="SAM" id="Phobius"/>
    </source>
</evidence>
<evidence type="ECO:0000313" key="10">
    <source>
        <dbReference type="EMBL" id="ODQ57718.1"/>
    </source>
</evidence>
<dbReference type="PANTHER" id="PTHR43791:SF32">
    <property type="entry name" value="MAJOR FACILITATOR SUPERFAMILY (MFS) PROFILE DOMAIN-CONTAINING PROTEIN"/>
    <property type="match status" value="1"/>
</dbReference>
<comment type="similarity">
    <text evidence="6">Belongs to the major facilitator superfamily. Allantoate permease family.</text>
</comment>
<keyword evidence="4 8" id="KW-1133">Transmembrane helix</keyword>
<dbReference type="FunFam" id="1.20.1250.20:FF:000065">
    <property type="entry name" value="Putative MFS pantothenate transporter"/>
    <property type="match status" value="1"/>
</dbReference>
<evidence type="ECO:0000256" key="2">
    <source>
        <dbReference type="ARBA" id="ARBA00022448"/>
    </source>
</evidence>
<evidence type="ECO:0000259" key="9">
    <source>
        <dbReference type="PROSITE" id="PS50850"/>
    </source>
</evidence>
<keyword evidence="5 8" id="KW-0472">Membrane</keyword>
<dbReference type="Pfam" id="PF07690">
    <property type="entry name" value="MFS_1"/>
    <property type="match status" value="1"/>
</dbReference>
<dbReference type="STRING" id="683960.A0A1E3NX41"/>
<dbReference type="PANTHER" id="PTHR43791">
    <property type="entry name" value="PERMEASE-RELATED"/>
    <property type="match status" value="1"/>
</dbReference>
<evidence type="ECO:0000256" key="1">
    <source>
        <dbReference type="ARBA" id="ARBA00004141"/>
    </source>
</evidence>
<dbReference type="Gene3D" id="1.20.1250.20">
    <property type="entry name" value="MFS general substrate transporter like domains"/>
    <property type="match status" value="2"/>
</dbReference>
<keyword evidence="2" id="KW-0813">Transport</keyword>
<keyword evidence="11" id="KW-1185">Reference proteome</keyword>
<evidence type="ECO:0000256" key="3">
    <source>
        <dbReference type="ARBA" id="ARBA00022692"/>
    </source>
</evidence>
<dbReference type="InterPro" id="IPR011701">
    <property type="entry name" value="MFS"/>
</dbReference>